<dbReference type="InterPro" id="IPR036709">
    <property type="entry name" value="Autotransporte_beta_dom_sf"/>
</dbReference>
<dbReference type="InterPro" id="IPR005546">
    <property type="entry name" value="Autotransporte_beta"/>
</dbReference>
<feature type="region of interest" description="Disordered" evidence="1">
    <location>
        <begin position="283"/>
        <end position="304"/>
    </location>
</feature>
<dbReference type="RefSeq" id="WP_185779868.1">
    <property type="nucleotide sequence ID" value="NZ_JACJUU010000006.1"/>
</dbReference>
<feature type="compositionally biased region" description="Polar residues" evidence="1">
    <location>
        <begin position="286"/>
        <end position="296"/>
    </location>
</feature>
<reference evidence="3 4" key="1">
    <citation type="submission" date="2020-08" db="EMBL/GenBank/DDBJ databases">
        <title>Paraeoetvoesia sp. YC-7-48 draft genome sequence.</title>
        <authorList>
            <person name="Yao L."/>
        </authorList>
    </citation>
    <scope>NUCLEOTIDE SEQUENCE [LARGE SCALE GENOMIC DNA]</scope>
    <source>
        <strain evidence="4">YC-7-48</strain>
    </source>
</reference>
<dbReference type="Pfam" id="PF03797">
    <property type="entry name" value="Autotransporter"/>
    <property type="match status" value="1"/>
</dbReference>
<gene>
    <name evidence="3" type="ORF">GTU67_09670</name>
</gene>
<dbReference type="NCBIfam" id="TIGR01414">
    <property type="entry name" value="autotrans_barl"/>
    <property type="match status" value="1"/>
</dbReference>
<evidence type="ECO:0000313" key="3">
    <source>
        <dbReference type="EMBL" id="MBC2770177.1"/>
    </source>
</evidence>
<dbReference type="AlphaFoldDB" id="A0A842HPE2"/>
<evidence type="ECO:0000313" key="4">
    <source>
        <dbReference type="Proteomes" id="UP000545386"/>
    </source>
</evidence>
<dbReference type="PROSITE" id="PS51208">
    <property type="entry name" value="AUTOTRANSPORTER"/>
    <property type="match status" value="1"/>
</dbReference>
<dbReference type="Proteomes" id="UP000545386">
    <property type="component" value="Unassembled WGS sequence"/>
</dbReference>
<evidence type="ECO:0000256" key="1">
    <source>
        <dbReference type="SAM" id="MobiDB-lite"/>
    </source>
</evidence>
<protein>
    <submittedName>
        <fullName evidence="3">Autotransporter domain-containing protein</fullName>
    </submittedName>
</protein>
<dbReference type="SUPFAM" id="SSF51126">
    <property type="entry name" value="Pectin lyase-like"/>
    <property type="match status" value="1"/>
</dbReference>
<name>A0A842HPE2_9BURK</name>
<keyword evidence="4" id="KW-1185">Reference proteome</keyword>
<dbReference type="SUPFAM" id="SSF103515">
    <property type="entry name" value="Autotransporter"/>
    <property type="match status" value="1"/>
</dbReference>
<dbReference type="InterPro" id="IPR011050">
    <property type="entry name" value="Pectin_lyase_fold/virulence"/>
</dbReference>
<evidence type="ECO:0000259" key="2">
    <source>
        <dbReference type="PROSITE" id="PS51208"/>
    </source>
</evidence>
<comment type="caution">
    <text evidence="3">The sequence shown here is derived from an EMBL/GenBank/DDBJ whole genome shotgun (WGS) entry which is preliminary data.</text>
</comment>
<proteinExistence type="predicted"/>
<sequence>MRRVKRSGTAFPAKHVVTPVAKVLALMLAGVWGASDPVRAQGAPQTYWNGNKAAPDGVIAGGAGTWNATGMNWTDAAGNASGTYDPDGVLYFTGDGADVTVDNSAGQVSISGGLWFDSDNYAIVGDALQLTGDVSVGLRLDDLASASFAVSIRSDLTGGGALTLIGGREIALTDNNTYAGGTTIERGNLYLDRGSIYHPDADLVLVGEEFGRLSITNGGKVTTGNGYIGDAGIGSEVVVTGSGSQWVNNENVYVDGFLNIASQGTVETGGDVFIAHSSEDGALSGDSFSPSGSQERLAQKGTQGGANVWVQGGTSRLKEDVERAVGNAQYVMQGNAIAAGVEAGNDGWLMGVAGSAVSADLGFSNRQASGDMNAYFLGGYGRWQSENGRYVRGGLSYGRVNTKAQRTFNQRAIKSDFGMHGLRADVEAGVQIPWQQLNVTPYVQVSSTWLRREGFQERGSSGAE</sequence>
<dbReference type="InterPro" id="IPR006315">
    <property type="entry name" value="OM_autotransptr_brl_dom"/>
</dbReference>
<organism evidence="3 4">
    <name type="scientific">Pusillimonas minor</name>
    <dbReference type="NCBI Taxonomy" id="2697024"/>
    <lineage>
        <taxon>Bacteria</taxon>
        <taxon>Pseudomonadati</taxon>
        <taxon>Pseudomonadota</taxon>
        <taxon>Betaproteobacteria</taxon>
        <taxon>Burkholderiales</taxon>
        <taxon>Alcaligenaceae</taxon>
        <taxon>Pusillimonas</taxon>
    </lineage>
</organism>
<dbReference type="Gene3D" id="2.40.128.130">
    <property type="entry name" value="Autotransporter beta-domain"/>
    <property type="match status" value="1"/>
</dbReference>
<feature type="domain" description="Autotransporter" evidence="2">
    <location>
        <begin position="301"/>
        <end position="464"/>
    </location>
</feature>
<dbReference type="EMBL" id="JACJUU010000006">
    <property type="protein sequence ID" value="MBC2770177.1"/>
    <property type="molecule type" value="Genomic_DNA"/>
</dbReference>
<accession>A0A842HPE2</accession>
<dbReference type="GO" id="GO:0019867">
    <property type="term" value="C:outer membrane"/>
    <property type="evidence" value="ECO:0007669"/>
    <property type="project" value="InterPro"/>
</dbReference>